<dbReference type="InterPro" id="IPR019826">
    <property type="entry name" value="Carboxylesterase_B_AS"/>
</dbReference>
<keyword evidence="4" id="KW-1015">Disulfide bond</keyword>
<protein>
    <recommendedName>
        <fullName evidence="6">Carboxylic ester hydrolase</fullName>
        <ecNumber evidence="6">3.1.1.-</ecNumber>
    </recommendedName>
</protein>
<evidence type="ECO:0000313" key="9">
    <source>
        <dbReference type="Proteomes" id="UP000694920"/>
    </source>
</evidence>
<evidence type="ECO:0000313" key="8">
    <source>
        <dbReference type="EMBL" id="ARN17874.1"/>
    </source>
</evidence>
<keyword evidence="5" id="KW-0325">Glycoprotein</keyword>
<dbReference type="InterPro" id="IPR050309">
    <property type="entry name" value="Type-B_Carboxylest/Lipase"/>
</dbReference>
<feature type="domain" description="Carboxylesterase type B" evidence="7">
    <location>
        <begin position="3"/>
        <end position="503"/>
    </location>
</feature>
<evidence type="ECO:0000256" key="5">
    <source>
        <dbReference type="ARBA" id="ARBA00023180"/>
    </source>
</evidence>
<evidence type="ECO:0000256" key="6">
    <source>
        <dbReference type="RuleBase" id="RU361235"/>
    </source>
</evidence>
<comment type="similarity">
    <text evidence="1 6">Belongs to the type-B carboxylesterase/lipase family.</text>
</comment>
<dbReference type="PROSITE" id="PS00122">
    <property type="entry name" value="CARBOXYLESTERASE_B_1"/>
    <property type="match status" value="1"/>
</dbReference>
<evidence type="ECO:0000259" key="7">
    <source>
        <dbReference type="Pfam" id="PF00135"/>
    </source>
</evidence>
<keyword evidence="9" id="KW-1185">Reference proteome</keyword>
<dbReference type="SUPFAM" id="SSF53474">
    <property type="entry name" value="alpha/beta-Hydrolases"/>
    <property type="match status" value="1"/>
</dbReference>
<evidence type="ECO:0000256" key="4">
    <source>
        <dbReference type="ARBA" id="ARBA00023157"/>
    </source>
</evidence>
<dbReference type="RefSeq" id="XP_015604346.1">
    <property type="nucleotide sequence ID" value="XM_015748860.2"/>
</dbReference>
<dbReference type="InterPro" id="IPR029058">
    <property type="entry name" value="AB_hydrolase_fold"/>
</dbReference>
<keyword evidence="3 6" id="KW-0378">Hydrolase</keyword>
<reference evidence="10" key="2">
    <citation type="submission" date="2025-04" db="UniProtKB">
        <authorList>
            <consortium name="RefSeq"/>
        </authorList>
    </citation>
    <scope>IDENTIFICATION</scope>
</reference>
<evidence type="ECO:0000313" key="10">
    <source>
        <dbReference type="RefSeq" id="XP_015604346.1"/>
    </source>
</evidence>
<evidence type="ECO:0000256" key="1">
    <source>
        <dbReference type="ARBA" id="ARBA00005964"/>
    </source>
</evidence>
<dbReference type="EMBL" id="KX609467">
    <property type="protein sequence ID" value="ARN17874.1"/>
    <property type="molecule type" value="mRNA"/>
</dbReference>
<dbReference type="AlphaFoldDB" id="A0A1W6L1D4"/>
<dbReference type="Proteomes" id="UP000694920">
    <property type="component" value="Unplaced"/>
</dbReference>
<dbReference type="OrthoDB" id="19653at2759"/>
<evidence type="ECO:0000256" key="2">
    <source>
        <dbReference type="ARBA" id="ARBA00022487"/>
    </source>
</evidence>
<dbReference type="GeneID" id="107272086"/>
<proteinExistence type="evidence at transcript level"/>
<evidence type="ECO:0000256" key="3">
    <source>
        <dbReference type="ARBA" id="ARBA00022801"/>
    </source>
</evidence>
<sequence>MSAPIVKTKYGILKGTVVQNVEGGKYLAFNGIPYAEPPVGQLRFKEPQPPKAWSGIRDAQKEGSAAIQLNILSSTNEITGSEDCLYLNVSTNSLSGKRAVIVWIHGGGFWTGCGSNDFYGPDYLLKHDVVVVSINYRLHIFGFLNVDDKDAAGNQGLKDQVAALKWVQENIEVFGGDSRNVTICGQSAGSACVHYLTMSPLAKGLFHKAIGQSGCALNNWAYTTNNKEDVLHLVKILGLETTDTKKAVQLLQTVDAVTMLEALIKLVGGPAMMFSKIIFKPSLDEKSENCFLPQPPNEMAMKGIEVPSIIGYDSHEGILFLREATDETLSAVEKDFDELFDRLIFNQNLKKTDDIIKIVRKYYFGDDPITLAQFQNYLRITGDMRIVNGIRRLVGFQLEKRVPMYFYIFSAQVEKSWTKFWLKYSGEGTCHGEEIDCIFYNRAFSSKLEPNSKNRVSMNRLTRLWTNFAKTGDPTPNLDNVITKKWLPVTKQEVNYLEIKEDLITGVNPDQDKWQFLKSIYDSA</sequence>
<organism evidence="8">
    <name type="scientific">Cephus cinctus</name>
    <name type="common">Wheat stem sawfly</name>
    <dbReference type="NCBI Taxonomy" id="211228"/>
    <lineage>
        <taxon>Eukaryota</taxon>
        <taxon>Metazoa</taxon>
        <taxon>Ecdysozoa</taxon>
        <taxon>Arthropoda</taxon>
        <taxon>Hexapoda</taxon>
        <taxon>Insecta</taxon>
        <taxon>Pterygota</taxon>
        <taxon>Neoptera</taxon>
        <taxon>Endopterygota</taxon>
        <taxon>Hymenoptera</taxon>
        <taxon>Cephoidea</taxon>
        <taxon>Cephidae</taxon>
        <taxon>Cephus</taxon>
    </lineage>
</organism>
<dbReference type="Gene3D" id="3.40.50.1820">
    <property type="entry name" value="alpha/beta hydrolase"/>
    <property type="match status" value="1"/>
</dbReference>
<name>A0A1W6L1D4_CEPCN</name>
<dbReference type="KEGG" id="ccin:107272086"/>
<keyword evidence="2" id="KW-0719">Serine esterase</keyword>
<dbReference type="GO" id="GO:0052689">
    <property type="term" value="F:carboxylic ester hydrolase activity"/>
    <property type="evidence" value="ECO:0007669"/>
    <property type="project" value="UniProtKB-KW"/>
</dbReference>
<reference evidence="8" key="1">
    <citation type="submission" date="2016-07" db="EMBL/GenBank/DDBJ databases">
        <title>Olfactory-related genes from the wheat stem sawfly, an agronomic pest and primitive hymenopteran.</title>
        <authorList>
            <person name="Gress J.C."/>
            <person name="Carey C.C."/>
            <person name="Dykgreve T.A."/>
            <person name="Walden K.O."/>
            <person name="Robertson H.M."/>
            <person name="Mazurie A."/>
            <person name="Wanner K.W."/>
        </authorList>
    </citation>
    <scope>NUCLEOTIDE SEQUENCE</scope>
</reference>
<dbReference type="Pfam" id="PF00135">
    <property type="entry name" value="COesterase"/>
    <property type="match status" value="1"/>
</dbReference>
<dbReference type="PANTHER" id="PTHR11559">
    <property type="entry name" value="CARBOXYLESTERASE"/>
    <property type="match status" value="1"/>
</dbReference>
<gene>
    <name evidence="8" type="primary">CCE7</name>
    <name evidence="10" type="synonym">LOC107272086</name>
</gene>
<dbReference type="InterPro" id="IPR002018">
    <property type="entry name" value="CarbesteraseB"/>
</dbReference>
<dbReference type="EC" id="3.1.1.-" evidence="6"/>
<accession>A0A1W6L1D4</accession>